<dbReference type="InterPro" id="IPR050131">
    <property type="entry name" value="Peptidase_S8_subtilisin-like"/>
</dbReference>
<feature type="active site" description="Charge relay system" evidence="6">
    <location>
        <position position="328"/>
    </location>
</feature>
<dbReference type="GO" id="GO:0004252">
    <property type="term" value="F:serine-type endopeptidase activity"/>
    <property type="evidence" value="ECO:0007669"/>
    <property type="project" value="UniProtKB-UniRule"/>
</dbReference>
<dbReference type="CDD" id="cd07477">
    <property type="entry name" value="Peptidases_S8_Subtilisin_subset"/>
    <property type="match status" value="1"/>
</dbReference>
<feature type="active site" description="Charge relay system" evidence="6">
    <location>
        <position position="138"/>
    </location>
</feature>
<dbReference type="PANTHER" id="PTHR43806:SF11">
    <property type="entry name" value="CEREVISIN-RELATED"/>
    <property type="match status" value="1"/>
</dbReference>
<dbReference type="InterPro" id="IPR023828">
    <property type="entry name" value="Peptidase_S8_Ser-AS"/>
</dbReference>
<evidence type="ECO:0000256" key="4">
    <source>
        <dbReference type="ARBA" id="ARBA00022801"/>
    </source>
</evidence>
<dbReference type="Pfam" id="PF00082">
    <property type="entry name" value="Peptidase_S8"/>
    <property type="match status" value="1"/>
</dbReference>
<evidence type="ECO:0000256" key="5">
    <source>
        <dbReference type="ARBA" id="ARBA00022825"/>
    </source>
</evidence>
<dbReference type="HOGENOM" id="CLU_024433_0_0_2"/>
<comment type="similarity">
    <text evidence="1 6 7">Belongs to the peptidase S8 family.</text>
</comment>
<dbReference type="GO" id="GO:0006508">
    <property type="term" value="P:proteolysis"/>
    <property type="evidence" value="ECO:0007669"/>
    <property type="project" value="UniProtKB-KW"/>
</dbReference>
<feature type="active site" description="Charge relay system" evidence="6">
    <location>
        <position position="173"/>
    </location>
</feature>
<feature type="compositionally biased region" description="Basic and acidic residues" evidence="8">
    <location>
        <begin position="753"/>
        <end position="765"/>
    </location>
</feature>
<dbReference type="AlphaFoldDB" id="L0JV19"/>
<gene>
    <name evidence="10" type="ORF">Natoc_0265</name>
</gene>
<evidence type="ECO:0000256" key="3">
    <source>
        <dbReference type="ARBA" id="ARBA00022723"/>
    </source>
</evidence>
<evidence type="ECO:0000313" key="10">
    <source>
        <dbReference type="EMBL" id="AGB36140.1"/>
    </source>
</evidence>
<dbReference type="eggNOG" id="arCOG00702">
    <property type="taxonomic scope" value="Archaea"/>
</dbReference>
<dbReference type="PROSITE" id="PS00136">
    <property type="entry name" value="SUBTILASE_ASP"/>
    <property type="match status" value="1"/>
</dbReference>
<dbReference type="InterPro" id="IPR034202">
    <property type="entry name" value="Subtilisin_Carlsberg-like"/>
</dbReference>
<dbReference type="KEGG" id="nou:Natoc_0265"/>
<proteinExistence type="inferred from homology"/>
<protein>
    <submittedName>
        <fullName evidence="10">Subtilisin-like serine protease</fullName>
    </submittedName>
</protein>
<dbReference type="OrthoDB" id="27270at2157"/>
<dbReference type="PROSITE" id="PS00137">
    <property type="entry name" value="SUBTILASE_HIS"/>
    <property type="match status" value="1"/>
</dbReference>
<organism evidence="10 11">
    <name type="scientific">Natronococcus occultus SP4</name>
    <dbReference type="NCBI Taxonomy" id="694430"/>
    <lineage>
        <taxon>Archaea</taxon>
        <taxon>Methanobacteriati</taxon>
        <taxon>Methanobacteriota</taxon>
        <taxon>Stenosarchaea group</taxon>
        <taxon>Halobacteria</taxon>
        <taxon>Halobacteriales</taxon>
        <taxon>Natrialbaceae</taxon>
        <taxon>Natronococcus</taxon>
    </lineage>
</organism>
<dbReference type="PRINTS" id="PR00723">
    <property type="entry name" value="SUBTILISIN"/>
</dbReference>
<evidence type="ECO:0000256" key="1">
    <source>
        <dbReference type="ARBA" id="ARBA00011073"/>
    </source>
</evidence>
<keyword evidence="5 6" id="KW-0720">Serine protease</keyword>
<sequence length="797" mass="83224">MASTSVAATGLGAVDEDDADDCHRYVVGTSPNATTRSISSDAVAVHRTFSFGSTGGATVCTCTDGVAAEYETRSDVRYVVPDHRRHAIGPAAVASERSSATFEPVPGEDQVVPWGIERLGVDSLPDDSSGDATVAVLDTGIDPDHESLAVDDGVSFVDCEDGCDDDWDDDGVHGTHIAGTAAAVDNDVGVVGVTPTAELCAVRVLDGDGGGHDSEIAAAIEWCADEGIDVLTLSLGGPEPGPILEDAIEYAYGNGVLVFAAAGNAGPDGDTVDYPAAYDACIAVGATDLRDEVADFSARGEGLELVAPGVDVVSTSPGDEYETMDGTSMAVPHVAGLAARLRDAGVPHAADTDDADDPGGVRGILRETARDLDTDEHAQGYGLIDAASALDAVEAIVTEEATAVRASRATLEGSLRTPADGDSAAAFFEWRPADGDGWSATDPETVSEGESFAATVDGLDPETAYEFRAVLDSDEDEETGAIATFATGADELAVETGDVSAVDHESLRCVGELEGLADEAVEVGFEWREAGDDSWTATDDAEREGIGEFEDDVSGLEAETAYEVRAVAAGDGETATGEALSIETDPEPGVPEIERLEASDDSSQQFVSASVEWTVTDRDGDLAELTSELRYADETTVLHGVTSELEDGEESGSHALRNTDRVEGAGEEYEVTITASDREGNVVDASERLVLDERSPAPSIDTFEVEQTEFLGTPSAVVEWGVSDEGGELRELELELRLVDGDDPLDDASPMVRGEEATGERRLTGDDDERGEYEVVISVADYFGQTTTETERVTLGE</sequence>
<dbReference type="GeneID" id="14405293"/>
<dbReference type="PROSITE" id="PS51892">
    <property type="entry name" value="SUBTILASE"/>
    <property type="match status" value="1"/>
</dbReference>
<dbReference type="InterPro" id="IPR022398">
    <property type="entry name" value="Peptidase_S8_His-AS"/>
</dbReference>
<dbReference type="MEROPS" id="S08.133"/>
<keyword evidence="11" id="KW-1185">Reference proteome</keyword>
<dbReference type="InterPro" id="IPR015500">
    <property type="entry name" value="Peptidase_S8_subtilisin-rel"/>
</dbReference>
<evidence type="ECO:0000313" key="11">
    <source>
        <dbReference type="Proteomes" id="UP000010878"/>
    </source>
</evidence>
<reference evidence="10 11" key="1">
    <citation type="submission" date="2012-11" db="EMBL/GenBank/DDBJ databases">
        <title>FINISHED of Natronococcus occultus SP4, DSM 3396.</title>
        <authorList>
            <consortium name="DOE Joint Genome Institute"/>
            <person name="Eisen J."/>
            <person name="Huntemann M."/>
            <person name="Wei C.-L."/>
            <person name="Han J."/>
            <person name="Detter J.C."/>
            <person name="Han C."/>
            <person name="Tapia R."/>
            <person name="Chen A."/>
            <person name="Kyrpides N."/>
            <person name="Mavromatis K."/>
            <person name="Markowitz V."/>
            <person name="Szeto E."/>
            <person name="Ivanova N."/>
            <person name="Mikhailova N."/>
            <person name="Ovchinnikova G."/>
            <person name="Pagani I."/>
            <person name="Pati A."/>
            <person name="Goodwin L."/>
            <person name="Nordberg H.P."/>
            <person name="Cantor M.N."/>
            <person name="Hua S.X."/>
            <person name="Woyke T."/>
            <person name="Eisen J."/>
            <person name="Klenk H.-P."/>
            <person name="Klenk H.-P."/>
        </authorList>
    </citation>
    <scope>NUCLEOTIDE SEQUENCE [LARGE SCALE GENOMIC DNA]</scope>
    <source>
        <strain evidence="10 11">SP4</strain>
    </source>
</reference>
<dbReference type="SUPFAM" id="SSF52743">
    <property type="entry name" value="Subtilisin-like"/>
    <property type="match status" value="1"/>
</dbReference>
<dbReference type="PANTHER" id="PTHR43806">
    <property type="entry name" value="PEPTIDASE S8"/>
    <property type="match status" value="1"/>
</dbReference>
<dbReference type="PROSITE" id="PS00138">
    <property type="entry name" value="SUBTILASE_SER"/>
    <property type="match status" value="1"/>
</dbReference>
<keyword evidence="2 6" id="KW-0645">Protease</keyword>
<dbReference type="eggNOG" id="arCOG05978">
    <property type="taxonomic scope" value="Archaea"/>
</dbReference>
<dbReference type="Gene3D" id="3.40.50.200">
    <property type="entry name" value="Peptidase S8/S53 domain"/>
    <property type="match status" value="1"/>
</dbReference>
<accession>L0JV19</accession>
<dbReference type="STRING" id="694430.Natoc_0265"/>
<name>L0JV19_9EURY</name>
<evidence type="ECO:0000256" key="6">
    <source>
        <dbReference type="PROSITE-ProRule" id="PRU01240"/>
    </source>
</evidence>
<dbReference type="Proteomes" id="UP000010878">
    <property type="component" value="Chromosome"/>
</dbReference>
<evidence type="ECO:0000256" key="8">
    <source>
        <dbReference type="SAM" id="MobiDB-lite"/>
    </source>
</evidence>
<feature type="domain" description="Peptidase S8/S53" evidence="9">
    <location>
        <begin position="132"/>
        <end position="382"/>
    </location>
</feature>
<dbReference type="InterPro" id="IPR036852">
    <property type="entry name" value="Peptidase_S8/S53_dom_sf"/>
</dbReference>
<evidence type="ECO:0000259" key="9">
    <source>
        <dbReference type="Pfam" id="PF00082"/>
    </source>
</evidence>
<dbReference type="GO" id="GO:0046872">
    <property type="term" value="F:metal ion binding"/>
    <property type="evidence" value="ECO:0007669"/>
    <property type="project" value="UniProtKB-KW"/>
</dbReference>
<feature type="region of interest" description="Disordered" evidence="8">
    <location>
        <begin position="741"/>
        <end position="770"/>
    </location>
</feature>
<evidence type="ECO:0000256" key="2">
    <source>
        <dbReference type="ARBA" id="ARBA00022670"/>
    </source>
</evidence>
<keyword evidence="3" id="KW-0479">Metal-binding</keyword>
<dbReference type="EMBL" id="CP003929">
    <property type="protein sequence ID" value="AGB36140.1"/>
    <property type="molecule type" value="Genomic_DNA"/>
</dbReference>
<keyword evidence="4 6" id="KW-0378">Hydrolase</keyword>
<dbReference type="InterPro" id="IPR023827">
    <property type="entry name" value="Peptidase_S8_Asp-AS"/>
</dbReference>
<dbReference type="RefSeq" id="WP_015319596.1">
    <property type="nucleotide sequence ID" value="NC_019974.1"/>
</dbReference>
<evidence type="ECO:0000256" key="7">
    <source>
        <dbReference type="RuleBase" id="RU003355"/>
    </source>
</evidence>
<dbReference type="InterPro" id="IPR000209">
    <property type="entry name" value="Peptidase_S8/S53_dom"/>
</dbReference>